<sequence>LGALLVKTELAPIFKKQYFGGGTEKLASVKGIHVRIGGFCNPSCLSRWVNVNLDQVMANYKTRKLCGDDYDIHDSKPTGSLWVLCQLLMTF</sequence>
<dbReference type="EMBL" id="CAJVPY010050548">
    <property type="protein sequence ID" value="CAG8813808.1"/>
    <property type="molecule type" value="Genomic_DNA"/>
</dbReference>
<comment type="caution">
    <text evidence="1">The sequence shown here is derived from an EMBL/GenBank/DDBJ whole genome shotgun (WGS) entry which is preliminary data.</text>
</comment>
<evidence type="ECO:0000313" key="1">
    <source>
        <dbReference type="EMBL" id="CAG8813808.1"/>
    </source>
</evidence>
<feature type="non-terminal residue" evidence="1">
    <location>
        <position position="1"/>
    </location>
</feature>
<dbReference type="OrthoDB" id="420046at2759"/>
<name>A0A9N9K682_9GLOM</name>
<proteinExistence type="predicted"/>
<evidence type="ECO:0000313" key="2">
    <source>
        <dbReference type="Proteomes" id="UP000789405"/>
    </source>
</evidence>
<dbReference type="AlphaFoldDB" id="A0A9N9K682"/>
<dbReference type="Proteomes" id="UP000789405">
    <property type="component" value="Unassembled WGS sequence"/>
</dbReference>
<reference evidence="1" key="1">
    <citation type="submission" date="2021-06" db="EMBL/GenBank/DDBJ databases">
        <authorList>
            <person name="Kallberg Y."/>
            <person name="Tangrot J."/>
            <person name="Rosling A."/>
        </authorList>
    </citation>
    <scope>NUCLEOTIDE SEQUENCE</scope>
    <source>
        <strain evidence="1">MA453B</strain>
    </source>
</reference>
<accession>A0A9N9K682</accession>
<organism evidence="1 2">
    <name type="scientific">Dentiscutata erythropus</name>
    <dbReference type="NCBI Taxonomy" id="1348616"/>
    <lineage>
        <taxon>Eukaryota</taxon>
        <taxon>Fungi</taxon>
        <taxon>Fungi incertae sedis</taxon>
        <taxon>Mucoromycota</taxon>
        <taxon>Glomeromycotina</taxon>
        <taxon>Glomeromycetes</taxon>
        <taxon>Diversisporales</taxon>
        <taxon>Gigasporaceae</taxon>
        <taxon>Dentiscutata</taxon>
    </lineage>
</organism>
<protein>
    <submittedName>
        <fullName evidence="1">3230_t:CDS:1</fullName>
    </submittedName>
</protein>
<keyword evidence="2" id="KW-1185">Reference proteome</keyword>
<gene>
    <name evidence="1" type="ORF">DERYTH_LOCUS25860</name>
</gene>
<feature type="non-terminal residue" evidence="1">
    <location>
        <position position="91"/>
    </location>
</feature>